<organism evidence="1 2">
    <name type="scientific">Leucobacter coleopterorum</name>
    <dbReference type="NCBI Taxonomy" id="2714933"/>
    <lineage>
        <taxon>Bacteria</taxon>
        <taxon>Bacillati</taxon>
        <taxon>Actinomycetota</taxon>
        <taxon>Actinomycetes</taxon>
        <taxon>Micrococcales</taxon>
        <taxon>Microbacteriaceae</taxon>
        <taxon>Leucobacter</taxon>
    </lineage>
</organism>
<dbReference type="Proteomes" id="UP000503441">
    <property type="component" value="Chromosome"/>
</dbReference>
<protein>
    <submittedName>
        <fullName evidence="1">Uncharacterized protein</fullName>
    </submittedName>
</protein>
<dbReference type="EMBL" id="CP049933">
    <property type="protein sequence ID" value="QIM18094.1"/>
    <property type="molecule type" value="Genomic_DNA"/>
</dbReference>
<sequence length="59" mass="6706">MAYPLPNERGIECDFGVCIGRDNRDGFSGFKRLKVFFADEVDCDGEVQCPVDAKRIYEI</sequence>
<keyword evidence="2" id="KW-1185">Reference proteome</keyword>
<name>A0ABX6JYS9_9MICO</name>
<accession>A0ABX6JYS9</accession>
<evidence type="ECO:0000313" key="2">
    <source>
        <dbReference type="Proteomes" id="UP000503441"/>
    </source>
</evidence>
<dbReference type="RefSeq" id="WP_166329377.1">
    <property type="nucleotide sequence ID" value="NZ_CP049933.1"/>
</dbReference>
<gene>
    <name evidence="1" type="ORF">G7066_04445</name>
</gene>
<reference evidence="1 2" key="1">
    <citation type="submission" date="2020-03" db="EMBL/GenBank/DDBJ databases">
        <title>Leucobacter sp. nov., isolated from beetles.</title>
        <authorList>
            <person name="Hyun D.-W."/>
            <person name="Bae J.-W."/>
        </authorList>
    </citation>
    <scope>NUCLEOTIDE SEQUENCE [LARGE SCALE GENOMIC DNA]</scope>
    <source>
        <strain evidence="1 2">HDW9A</strain>
    </source>
</reference>
<proteinExistence type="predicted"/>
<evidence type="ECO:0000313" key="1">
    <source>
        <dbReference type="EMBL" id="QIM18094.1"/>
    </source>
</evidence>